<dbReference type="Gene3D" id="1.10.1470.10">
    <property type="entry name" value="YjbJ"/>
    <property type="match status" value="1"/>
</dbReference>
<accession>A0A521ASG7</accession>
<reference evidence="3 4" key="1">
    <citation type="submission" date="2017-05" db="EMBL/GenBank/DDBJ databases">
        <authorList>
            <person name="Varghese N."/>
            <person name="Submissions S."/>
        </authorList>
    </citation>
    <scope>NUCLEOTIDE SEQUENCE [LARGE SCALE GENOMIC DNA]</scope>
    <source>
        <strain evidence="3 4">DSM 21342</strain>
    </source>
</reference>
<name>A0A521ASG7_9SPHI</name>
<evidence type="ECO:0000313" key="4">
    <source>
        <dbReference type="Proteomes" id="UP000315971"/>
    </source>
</evidence>
<dbReference type="PANTHER" id="PTHR34977:SF1">
    <property type="entry name" value="UPF0337 PROTEIN YJBJ"/>
    <property type="match status" value="1"/>
</dbReference>
<sequence>MDTLELKGRWNEIKGKIKQQYGMLTDDDLRYEDGKDDELVGRLQQKIGKTRDEIIKWLRSL</sequence>
<dbReference type="Proteomes" id="UP000315971">
    <property type="component" value="Unassembled WGS sequence"/>
</dbReference>
<dbReference type="OrthoDB" id="9796058at2"/>
<dbReference type="Pfam" id="PF05532">
    <property type="entry name" value="CsbD"/>
    <property type="match status" value="1"/>
</dbReference>
<keyword evidence="4" id="KW-1185">Reference proteome</keyword>
<feature type="domain" description="CsbD-like" evidence="2">
    <location>
        <begin position="6"/>
        <end position="54"/>
    </location>
</feature>
<comment type="similarity">
    <text evidence="1">Belongs to the UPF0337 (CsbD) family.</text>
</comment>
<dbReference type="AlphaFoldDB" id="A0A521ASG7"/>
<dbReference type="PANTHER" id="PTHR34977">
    <property type="entry name" value="UPF0337 PROTEIN YJBJ"/>
    <property type="match status" value="1"/>
</dbReference>
<protein>
    <submittedName>
        <fullName evidence="3">Uncharacterized conserved protein YjbJ, UPF0337 family</fullName>
    </submittedName>
</protein>
<evidence type="ECO:0000256" key="1">
    <source>
        <dbReference type="ARBA" id="ARBA00009129"/>
    </source>
</evidence>
<evidence type="ECO:0000313" key="3">
    <source>
        <dbReference type="EMBL" id="SMO37590.1"/>
    </source>
</evidence>
<dbReference type="SUPFAM" id="SSF69047">
    <property type="entry name" value="Hypothetical protein YjbJ"/>
    <property type="match status" value="1"/>
</dbReference>
<evidence type="ECO:0000259" key="2">
    <source>
        <dbReference type="Pfam" id="PF05532"/>
    </source>
</evidence>
<dbReference type="InterPro" id="IPR008462">
    <property type="entry name" value="CsbD"/>
</dbReference>
<gene>
    <name evidence="3" type="ORF">SAMN06265350_101354</name>
</gene>
<proteinExistence type="inferred from homology"/>
<dbReference type="EMBL" id="FXSZ01000001">
    <property type="protein sequence ID" value="SMO37590.1"/>
    <property type="molecule type" value="Genomic_DNA"/>
</dbReference>
<dbReference type="InterPro" id="IPR050423">
    <property type="entry name" value="UPF0337_stress_rsp"/>
</dbReference>
<organism evidence="3 4">
    <name type="scientific">Solitalea koreensis</name>
    <dbReference type="NCBI Taxonomy" id="543615"/>
    <lineage>
        <taxon>Bacteria</taxon>
        <taxon>Pseudomonadati</taxon>
        <taxon>Bacteroidota</taxon>
        <taxon>Sphingobacteriia</taxon>
        <taxon>Sphingobacteriales</taxon>
        <taxon>Sphingobacteriaceae</taxon>
        <taxon>Solitalea</taxon>
    </lineage>
</organism>
<dbReference type="InterPro" id="IPR036629">
    <property type="entry name" value="YjbJ_sf"/>
</dbReference>
<dbReference type="RefSeq" id="WP_142600933.1">
    <property type="nucleotide sequence ID" value="NZ_FXSZ01000001.1"/>
</dbReference>